<dbReference type="InterPro" id="IPR002881">
    <property type="entry name" value="DUF58"/>
</dbReference>
<dbReference type="InterPro" id="IPR036465">
    <property type="entry name" value="vWFA_dom_sf"/>
</dbReference>
<evidence type="ECO:0000313" key="4">
    <source>
        <dbReference type="Proteomes" id="UP000001304"/>
    </source>
</evidence>
<dbReference type="HOGENOM" id="CLU_625015_0_0_2"/>
<proteinExistence type="predicted"/>
<protein>
    <recommendedName>
        <fullName evidence="2">DUF58 domain-containing protein</fullName>
    </recommendedName>
</protein>
<evidence type="ECO:0000313" key="3">
    <source>
        <dbReference type="EMBL" id="ADM27690.1"/>
    </source>
</evidence>
<keyword evidence="4" id="KW-1185">Reference proteome</keyword>
<gene>
    <name evidence="3" type="ordered locus">Igag_0873</name>
</gene>
<accession>E0STS4</accession>
<keyword evidence="1" id="KW-0472">Membrane</keyword>
<feature type="transmembrane region" description="Helical" evidence="1">
    <location>
        <begin position="12"/>
        <end position="30"/>
    </location>
</feature>
<dbReference type="PANTHER" id="PTHR33608">
    <property type="entry name" value="BLL2464 PROTEIN"/>
    <property type="match status" value="1"/>
</dbReference>
<reference evidence="3 4" key="1">
    <citation type="journal article" date="2010" name="Stand. Genomic Sci.">
        <title>Complete genome sequence of Ignisphaera aggregans type strain (AQ1.S1).</title>
        <authorList>
            <person name="Goker M."/>
            <person name="Held B."/>
            <person name="Lapidus A."/>
            <person name="Nolan M."/>
            <person name="Spring S."/>
            <person name="Yasawong M."/>
            <person name="Lucas S."/>
            <person name="Glavina Del Rio T."/>
            <person name="Tice H."/>
            <person name="Cheng J.F."/>
            <person name="Goodwin L."/>
            <person name="Tapia R."/>
            <person name="Pitluck S."/>
            <person name="Liolios K."/>
            <person name="Ivanova N."/>
            <person name="Mavromatis K."/>
            <person name="Mikhailova N."/>
            <person name="Pati A."/>
            <person name="Chen A."/>
            <person name="Palaniappan K."/>
            <person name="Brambilla E."/>
            <person name="Land M."/>
            <person name="Hauser L."/>
            <person name="Chang Y.J."/>
            <person name="Jeffries C.D."/>
            <person name="Brettin T."/>
            <person name="Detter J.C."/>
            <person name="Han C."/>
            <person name="Rohde M."/>
            <person name="Sikorski J."/>
            <person name="Woyke T."/>
            <person name="Bristow J."/>
            <person name="Eisen J.A."/>
            <person name="Markowitz V."/>
            <person name="Hugenholtz P."/>
            <person name="Kyrpides N.C."/>
            <person name="Klenk H.P."/>
        </authorList>
    </citation>
    <scope>NUCLEOTIDE SEQUENCE [LARGE SCALE GENOMIC DNA]</scope>
    <source>
        <strain evidence="4">DSM 17230 / JCM 13409 / AQ1.S1</strain>
    </source>
</reference>
<sequence>MSITISEISATYRFKLVVILISILIGFGAIVNRGLLTIAIALIVLTAIMRGYTKLCIHIVSNLRVSIPSYIGYEGEEKVVEISIENPTYIPIAFLEISINYSPFLKLVGGTKSALLLIPPRGKAVVKLVFNARLGRHVVGPIKTVVRDPLGLYRSSEIMIGRKSYLEIYPRVSETVVRKLLVFTRSTGIVRTRQRGSGVEIHSIREYTPYDDVRRILWKYYASKRKLVVKDTERETMQNILFILDATPPMFIGPYGYTPFEHCSRTIASIARYLAHRGDLMGIAIFTRKYIEVSPRFERGMKGYKNVINYIKNIDFDTDDTDDSVRALRIEGLFRKTISMLPRERSIIFIFTTSGGKTYREILAKYVNILREMMHEIYIVIPITTIYEIKGLPEWGQAIFRIKTYEAMKREIEFANSLKHMGIDVIAAGPQHIPQLIVSMIEMRRY</sequence>
<dbReference type="AlphaFoldDB" id="E0STS4"/>
<organism evidence="3 4">
    <name type="scientific">Ignisphaera aggregans (strain DSM 17230 / JCM 13409 / AQ1.S1)</name>
    <dbReference type="NCBI Taxonomy" id="583356"/>
    <lineage>
        <taxon>Archaea</taxon>
        <taxon>Thermoproteota</taxon>
        <taxon>Thermoprotei</taxon>
        <taxon>Desulfurococcales</taxon>
        <taxon>Desulfurococcaceae</taxon>
        <taxon>Ignisphaera</taxon>
    </lineage>
</organism>
<dbReference type="SUPFAM" id="SSF53300">
    <property type="entry name" value="vWA-like"/>
    <property type="match status" value="1"/>
</dbReference>
<dbReference type="Pfam" id="PF01882">
    <property type="entry name" value="DUF58"/>
    <property type="match status" value="1"/>
</dbReference>
<dbReference type="Proteomes" id="UP000001304">
    <property type="component" value="Chromosome"/>
</dbReference>
<keyword evidence="1" id="KW-1133">Transmembrane helix</keyword>
<name>E0STS4_IGNAA</name>
<feature type="domain" description="DUF58" evidence="2">
    <location>
        <begin position="204"/>
        <end position="322"/>
    </location>
</feature>
<dbReference type="EMBL" id="CP002098">
    <property type="protein sequence ID" value="ADM27690.1"/>
    <property type="molecule type" value="Genomic_DNA"/>
</dbReference>
<evidence type="ECO:0000256" key="1">
    <source>
        <dbReference type="SAM" id="Phobius"/>
    </source>
</evidence>
<dbReference type="BioCyc" id="IAGG583356:GHAH-856-MONOMER"/>
<dbReference type="PANTHER" id="PTHR33608:SF6">
    <property type="entry name" value="BLL2464 PROTEIN"/>
    <property type="match status" value="1"/>
</dbReference>
<dbReference type="STRING" id="583356.Igag_0873"/>
<dbReference type="KEGG" id="iag:Igag_0873"/>
<evidence type="ECO:0000259" key="2">
    <source>
        <dbReference type="Pfam" id="PF01882"/>
    </source>
</evidence>
<keyword evidence="1" id="KW-0812">Transmembrane</keyword>